<feature type="transmembrane region" description="Helical" evidence="1">
    <location>
        <begin position="160"/>
        <end position="179"/>
    </location>
</feature>
<feature type="transmembrane region" description="Helical" evidence="1">
    <location>
        <begin position="101"/>
        <end position="116"/>
    </location>
</feature>
<sequence length="194" mass="20949">MRGLFAALGRYIAHDDPLTAALNKVAMVLAGNTPFYPLYLWAVLGHDASPVILLTLCSFPFWAVVPAIARRNGLAGRVFLTTIGVLNTIWCSIILGFDSGTALFLIPCVVLATLGFHQRERKLSLAIAALPFIAYGFLRIADISPPRLYQQAEYSSLITLNGFSVACLIGFLGLAFAAARPTAKTPLAPIRRES</sequence>
<evidence type="ECO:0000256" key="1">
    <source>
        <dbReference type="SAM" id="Phobius"/>
    </source>
</evidence>
<dbReference type="EMBL" id="JAWXYB010000018">
    <property type="protein sequence ID" value="MDX5931710.1"/>
    <property type="molecule type" value="Genomic_DNA"/>
</dbReference>
<dbReference type="Proteomes" id="UP001279553">
    <property type="component" value="Unassembled WGS sequence"/>
</dbReference>
<dbReference type="AlphaFoldDB" id="A0AAW9DSL7"/>
<organism evidence="2 3">
    <name type="scientific">Acidiphilium acidophilum</name>
    <name type="common">Thiobacillus acidophilus</name>
    <dbReference type="NCBI Taxonomy" id="76588"/>
    <lineage>
        <taxon>Bacteria</taxon>
        <taxon>Pseudomonadati</taxon>
        <taxon>Pseudomonadota</taxon>
        <taxon>Alphaproteobacteria</taxon>
        <taxon>Acetobacterales</taxon>
        <taxon>Acidocellaceae</taxon>
        <taxon>Acidiphilium</taxon>
    </lineage>
</organism>
<comment type="caution">
    <text evidence="2">The sequence shown here is derived from an EMBL/GenBank/DDBJ whole genome shotgun (WGS) entry which is preliminary data.</text>
</comment>
<keyword evidence="1" id="KW-0812">Transmembrane</keyword>
<reference evidence="2 3" key="1">
    <citation type="submission" date="2023-11" db="EMBL/GenBank/DDBJ databases">
        <title>MicrobeMod: A computational toolkit for identifying prokaryotic methylation and restriction-modification with nanopore sequencing.</title>
        <authorList>
            <person name="Crits-Christoph A."/>
            <person name="Kang S.C."/>
            <person name="Lee H."/>
            <person name="Ostrov N."/>
        </authorList>
    </citation>
    <scope>NUCLEOTIDE SEQUENCE [LARGE SCALE GENOMIC DNA]</scope>
    <source>
        <strain evidence="2 3">DSMZ 700</strain>
    </source>
</reference>
<dbReference type="RefSeq" id="WP_319614606.1">
    <property type="nucleotide sequence ID" value="NZ_JAWXYB010000018.1"/>
</dbReference>
<accession>A0AAW9DSL7</accession>
<keyword evidence="1" id="KW-0472">Membrane</keyword>
<evidence type="ECO:0000313" key="3">
    <source>
        <dbReference type="Proteomes" id="UP001279553"/>
    </source>
</evidence>
<gene>
    <name evidence="2" type="ORF">SIL87_13140</name>
</gene>
<feature type="transmembrane region" description="Helical" evidence="1">
    <location>
        <begin position="74"/>
        <end position="95"/>
    </location>
</feature>
<evidence type="ECO:0008006" key="4">
    <source>
        <dbReference type="Google" id="ProtNLM"/>
    </source>
</evidence>
<keyword evidence="3" id="KW-1185">Reference proteome</keyword>
<protein>
    <recommendedName>
        <fullName evidence="4">Acyltransferase</fullName>
    </recommendedName>
</protein>
<feature type="transmembrane region" description="Helical" evidence="1">
    <location>
        <begin position="123"/>
        <end position="140"/>
    </location>
</feature>
<name>A0AAW9DSL7_ACIAO</name>
<proteinExistence type="predicted"/>
<evidence type="ECO:0000313" key="2">
    <source>
        <dbReference type="EMBL" id="MDX5931710.1"/>
    </source>
</evidence>
<feature type="transmembrane region" description="Helical" evidence="1">
    <location>
        <begin position="38"/>
        <end position="62"/>
    </location>
</feature>
<keyword evidence="1" id="KW-1133">Transmembrane helix</keyword>